<reference evidence="3" key="1">
    <citation type="submission" date="2023-07" db="EMBL/GenBank/DDBJ databases">
        <title>draft genome sequence of fig (Ficus carica).</title>
        <authorList>
            <person name="Takahashi T."/>
            <person name="Nishimura K."/>
        </authorList>
    </citation>
    <scope>NUCLEOTIDE SEQUENCE</scope>
</reference>
<evidence type="ECO:0000256" key="2">
    <source>
        <dbReference type="SAM" id="SignalP"/>
    </source>
</evidence>
<organism evidence="3 4">
    <name type="scientific">Ficus carica</name>
    <name type="common">Common fig</name>
    <dbReference type="NCBI Taxonomy" id="3494"/>
    <lineage>
        <taxon>Eukaryota</taxon>
        <taxon>Viridiplantae</taxon>
        <taxon>Streptophyta</taxon>
        <taxon>Embryophyta</taxon>
        <taxon>Tracheophyta</taxon>
        <taxon>Spermatophyta</taxon>
        <taxon>Magnoliopsida</taxon>
        <taxon>eudicotyledons</taxon>
        <taxon>Gunneridae</taxon>
        <taxon>Pentapetalae</taxon>
        <taxon>rosids</taxon>
        <taxon>fabids</taxon>
        <taxon>Rosales</taxon>
        <taxon>Moraceae</taxon>
        <taxon>Ficeae</taxon>
        <taxon>Ficus</taxon>
    </lineage>
</organism>
<dbReference type="Gramene" id="FCD_00022416-RA">
    <property type="protein sequence ID" value="FCD_00022416-RA:cds"/>
    <property type="gene ID" value="FCD_00022416"/>
</dbReference>
<proteinExistence type="predicted"/>
<dbReference type="Proteomes" id="UP001187192">
    <property type="component" value="Unassembled WGS sequence"/>
</dbReference>
<dbReference type="EMBL" id="BTGU01000063">
    <property type="protein sequence ID" value="GMN56444.1"/>
    <property type="molecule type" value="Genomic_DNA"/>
</dbReference>
<feature type="region of interest" description="Disordered" evidence="1">
    <location>
        <begin position="38"/>
        <end position="76"/>
    </location>
</feature>
<gene>
    <name evidence="3" type="ORF">TIFTF001_025561</name>
</gene>
<keyword evidence="2" id="KW-0732">Signal</keyword>
<keyword evidence="4" id="KW-1185">Reference proteome</keyword>
<evidence type="ECO:0000313" key="3">
    <source>
        <dbReference type="EMBL" id="GMN56444.1"/>
    </source>
</evidence>
<sequence length="76" mass="8303">MSVSWRHKCLLLTLILALVLISEASRLPKDYWEQMLPKKLPSPHSSPSKGTNSASIASSPKAVKVDTNLPFSDGKV</sequence>
<comment type="caution">
    <text evidence="3">The sequence shown here is derived from an EMBL/GenBank/DDBJ whole genome shotgun (WGS) entry which is preliminary data.</text>
</comment>
<feature type="chain" id="PRO_5041697583" evidence="2">
    <location>
        <begin position="25"/>
        <end position="76"/>
    </location>
</feature>
<feature type="signal peptide" evidence="2">
    <location>
        <begin position="1"/>
        <end position="24"/>
    </location>
</feature>
<evidence type="ECO:0000313" key="4">
    <source>
        <dbReference type="Proteomes" id="UP001187192"/>
    </source>
</evidence>
<protein>
    <submittedName>
        <fullName evidence="3">Uncharacterized protein</fullName>
    </submittedName>
</protein>
<evidence type="ECO:0000256" key="1">
    <source>
        <dbReference type="SAM" id="MobiDB-lite"/>
    </source>
</evidence>
<dbReference type="AlphaFoldDB" id="A0AA88AJ54"/>
<accession>A0AA88AJ54</accession>
<name>A0AA88AJ54_FICCA</name>
<feature type="compositionally biased region" description="Low complexity" evidence="1">
    <location>
        <begin position="38"/>
        <end position="49"/>
    </location>
</feature>